<sequence length="12" mass="1447">MSEISRVRLIDQ</sequence>
<name>A0A0E9PR22_ANGAN</name>
<reference evidence="1" key="2">
    <citation type="journal article" date="2015" name="Fish Shellfish Immunol.">
        <title>Early steps in the European eel (Anguilla anguilla)-Vibrio vulnificus interaction in the gills: Role of the RtxA13 toxin.</title>
        <authorList>
            <person name="Callol A."/>
            <person name="Pajuelo D."/>
            <person name="Ebbesson L."/>
            <person name="Teles M."/>
            <person name="MacKenzie S."/>
            <person name="Amaro C."/>
        </authorList>
    </citation>
    <scope>NUCLEOTIDE SEQUENCE</scope>
</reference>
<organism evidence="1">
    <name type="scientific">Anguilla anguilla</name>
    <name type="common">European freshwater eel</name>
    <name type="synonym">Muraena anguilla</name>
    <dbReference type="NCBI Taxonomy" id="7936"/>
    <lineage>
        <taxon>Eukaryota</taxon>
        <taxon>Metazoa</taxon>
        <taxon>Chordata</taxon>
        <taxon>Craniata</taxon>
        <taxon>Vertebrata</taxon>
        <taxon>Euteleostomi</taxon>
        <taxon>Actinopterygii</taxon>
        <taxon>Neopterygii</taxon>
        <taxon>Teleostei</taxon>
        <taxon>Anguilliformes</taxon>
        <taxon>Anguillidae</taxon>
        <taxon>Anguilla</taxon>
    </lineage>
</organism>
<proteinExistence type="predicted"/>
<protein>
    <submittedName>
        <fullName evidence="1">Uncharacterized protein</fullName>
    </submittedName>
</protein>
<accession>A0A0E9PR22</accession>
<dbReference type="EMBL" id="GBXM01101623">
    <property type="protein sequence ID" value="JAH06954.1"/>
    <property type="molecule type" value="Transcribed_RNA"/>
</dbReference>
<reference evidence="1" key="1">
    <citation type="submission" date="2014-11" db="EMBL/GenBank/DDBJ databases">
        <authorList>
            <person name="Amaro Gonzalez C."/>
        </authorList>
    </citation>
    <scope>NUCLEOTIDE SEQUENCE</scope>
</reference>
<evidence type="ECO:0000313" key="1">
    <source>
        <dbReference type="EMBL" id="JAH06954.1"/>
    </source>
</evidence>